<comment type="caution">
    <text evidence="2">The sequence shown here is derived from an EMBL/GenBank/DDBJ whole genome shotgun (WGS) entry which is preliminary data.</text>
</comment>
<keyword evidence="3" id="KW-1185">Reference proteome</keyword>
<dbReference type="AlphaFoldDB" id="A0A3M9NAL0"/>
<organism evidence="2 3">
    <name type="scientific">Hanamia caeni</name>
    <dbReference type="NCBI Taxonomy" id="2294116"/>
    <lineage>
        <taxon>Bacteria</taxon>
        <taxon>Pseudomonadati</taxon>
        <taxon>Bacteroidota</taxon>
        <taxon>Chitinophagia</taxon>
        <taxon>Chitinophagales</taxon>
        <taxon>Chitinophagaceae</taxon>
        <taxon>Hanamia</taxon>
    </lineage>
</organism>
<gene>
    <name evidence="2" type="ORF">EFY79_14175</name>
</gene>
<dbReference type="Proteomes" id="UP000267223">
    <property type="component" value="Unassembled WGS sequence"/>
</dbReference>
<reference evidence="2 3" key="1">
    <citation type="submission" date="2018-11" db="EMBL/GenBank/DDBJ databases">
        <title>Draft genome sequence of Ferruginibacter sp. BO-59.</title>
        <authorList>
            <person name="Im W.T."/>
        </authorList>
    </citation>
    <scope>NUCLEOTIDE SEQUENCE [LARGE SCALE GENOMIC DNA]</scope>
    <source>
        <strain evidence="2 3">BO-59</strain>
    </source>
</reference>
<keyword evidence="1" id="KW-0472">Membrane</keyword>
<dbReference type="EMBL" id="RJJR01000012">
    <property type="protein sequence ID" value="RNI34829.1"/>
    <property type="molecule type" value="Genomic_DNA"/>
</dbReference>
<evidence type="ECO:0000313" key="3">
    <source>
        <dbReference type="Proteomes" id="UP000267223"/>
    </source>
</evidence>
<sequence length="111" mass="12792">MVARINTSKSHLKALNYNEQKVRNEKAACICASGFIKGKNELNFYNKLHHFERYISLSNQGNGYIFFIALLINRSSIASVIICLVSFFILLTSSRQFFINIKRITEPFHCL</sequence>
<keyword evidence="1" id="KW-0812">Transmembrane</keyword>
<evidence type="ECO:0000256" key="1">
    <source>
        <dbReference type="SAM" id="Phobius"/>
    </source>
</evidence>
<accession>A0A3M9NAL0</accession>
<keyword evidence="1" id="KW-1133">Transmembrane helix</keyword>
<name>A0A3M9NAL0_9BACT</name>
<protein>
    <submittedName>
        <fullName evidence="2">Uncharacterized protein</fullName>
    </submittedName>
</protein>
<proteinExistence type="predicted"/>
<feature type="transmembrane region" description="Helical" evidence="1">
    <location>
        <begin position="64"/>
        <end position="91"/>
    </location>
</feature>
<evidence type="ECO:0000313" key="2">
    <source>
        <dbReference type="EMBL" id="RNI34829.1"/>
    </source>
</evidence>